<dbReference type="Pfam" id="PF07715">
    <property type="entry name" value="Plug"/>
    <property type="match status" value="1"/>
</dbReference>
<feature type="signal peptide" evidence="14">
    <location>
        <begin position="1"/>
        <end position="20"/>
    </location>
</feature>
<feature type="chain" id="PRO_5038094471" evidence="14">
    <location>
        <begin position="21"/>
        <end position="868"/>
    </location>
</feature>
<feature type="domain" description="TonB-dependent receptor plug" evidence="16">
    <location>
        <begin position="115"/>
        <end position="227"/>
    </location>
</feature>
<name>A0A923SFX5_9FLAO</name>
<evidence type="ECO:0000256" key="10">
    <source>
        <dbReference type="ARBA" id="ARBA00023136"/>
    </source>
</evidence>
<keyword evidence="9 13" id="KW-0798">TonB box</keyword>
<dbReference type="EMBL" id="JACRUL010000025">
    <property type="protein sequence ID" value="MBC5844945.1"/>
    <property type="molecule type" value="Genomic_DNA"/>
</dbReference>
<dbReference type="InterPro" id="IPR036942">
    <property type="entry name" value="Beta-barrel_TonB_sf"/>
</dbReference>
<dbReference type="Pfam" id="PF00593">
    <property type="entry name" value="TonB_dep_Rec_b-barrel"/>
    <property type="match status" value="1"/>
</dbReference>
<evidence type="ECO:0000256" key="7">
    <source>
        <dbReference type="ARBA" id="ARBA00023004"/>
    </source>
</evidence>
<organism evidence="17 18">
    <name type="scientific">Flavobacterium muglaense</name>
    <dbReference type="NCBI Taxonomy" id="2764716"/>
    <lineage>
        <taxon>Bacteria</taxon>
        <taxon>Pseudomonadati</taxon>
        <taxon>Bacteroidota</taxon>
        <taxon>Flavobacteriia</taxon>
        <taxon>Flavobacteriales</taxon>
        <taxon>Flavobacteriaceae</taxon>
        <taxon>Flavobacterium</taxon>
    </lineage>
</organism>
<keyword evidence="18" id="KW-1185">Reference proteome</keyword>
<dbReference type="InterPro" id="IPR008969">
    <property type="entry name" value="CarboxyPept-like_regulatory"/>
</dbReference>
<comment type="subcellular location">
    <subcellularLocation>
        <location evidence="1 12">Cell outer membrane</location>
        <topology evidence="1 12">Multi-pass membrane protein</topology>
    </subcellularLocation>
</comment>
<keyword evidence="17" id="KW-0675">Receptor</keyword>
<protein>
    <submittedName>
        <fullName evidence="17">TonB-dependent receptor</fullName>
    </submittedName>
</protein>
<dbReference type="PROSITE" id="PS52016">
    <property type="entry name" value="TONB_DEPENDENT_REC_3"/>
    <property type="match status" value="1"/>
</dbReference>
<dbReference type="Gene3D" id="2.40.170.20">
    <property type="entry name" value="TonB-dependent receptor, beta-barrel domain"/>
    <property type="match status" value="1"/>
</dbReference>
<keyword evidence="10 12" id="KW-0472">Membrane</keyword>
<keyword evidence="8" id="KW-0406">Ion transport</keyword>
<evidence type="ECO:0000313" key="17">
    <source>
        <dbReference type="EMBL" id="MBC5844945.1"/>
    </source>
</evidence>
<evidence type="ECO:0000256" key="5">
    <source>
        <dbReference type="ARBA" id="ARBA00022692"/>
    </source>
</evidence>
<dbReference type="Proteomes" id="UP000641454">
    <property type="component" value="Unassembled WGS sequence"/>
</dbReference>
<dbReference type="GO" id="GO:0009279">
    <property type="term" value="C:cell outer membrane"/>
    <property type="evidence" value="ECO:0007669"/>
    <property type="project" value="UniProtKB-SubCell"/>
</dbReference>
<proteinExistence type="inferred from homology"/>
<keyword evidence="11 12" id="KW-0998">Cell outer membrane</keyword>
<evidence type="ECO:0000256" key="1">
    <source>
        <dbReference type="ARBA" id="ARBA00004571"/>
    </source>
</evidence>
<reference evidence="17 18" key="1">
    <citation type="submission" date="2020-08" db="EMBL/GenBank/DDBJ databases">
        <title>Description of novel Flavobacterium F-392 isolate.</title>
        <authorList>
            <person name="Saticioglu I.B."/>
            <person name="Duman M."/>
            <person name="Altun S."/>
        </authorList>
    </citation>
    <scope>NUCLEOTIDE SEQUENCE [LARGE SCALE GENOMIC DNA]</scope>
    <source>
        <strain evidence="17 18">F-392</strain>
    </source>
</reference>
<feature type="domain" description="TonB-dependent receptor-like beta-barrel" evidence="15">
    <location>
        <begin position="345"/>
        <end position="822"/>
    </location>
</feature>
<evidence type="ECO:0000256" key="9">
    <source>
        <dbReference type="ARBA" id="ARBA00023077"/>
    </source>
</evidence>
<evidence type="ECO:0000256" key="8">
    <source>
        <dbReference type="ARBA" id="ARBA00023065"/>
    </source>
</evidence>
<dbReference type="PANTHER" id="PTHR32552:SF89">
    <property type="entry name" value="CATECHOLATE SIDEROPHORE RECEPTOR FIU"/>
    <property type="match status" value="1"/>
</dbReference>
<evidence type="ECO:0000256" key="4">
    <source>
        <dbReference type="ARBA" id="ARBA00022496"/>
    </source>
</evidence>
<dbReference type="SUPFAM" id="SSF56935">
    <property type="entry name" value="Porins"/>
    <property type="match status" value="1"/>
</dbReference>
<dbReference type="Gene3D" id="2.170.130.10">
    <property type="entry name" value="TonB-dependent receptor, plug domain"/>
    <property type="match status" value="1"/>
</dbReference>
<gene>
    <name evidence="17" type="ORF">H8R25_10900</name>
</gene>
<evidence type="ECO:0000256" key="11">
    <source>
        <dbReference type="ARBA" id="ARBA00023237"/>
    </source>
</evidence>
<evidence type="ECO:0000256" key="12">
    <source>
        <dbReference type="PROSITE-ProRule" id="PRU01360"/>
    </source>
</evidence>
<evidence type="ECO:0000256" key="2">
    <source>
        <dbReference type="ARBA" id="ARBA00022448"/>
    </source>
</evidence>
<comment type="caution">
    <text evidence="17">The sequence shown here is derived from an EMBL/GenBank/DDBJ whole genome shotgun (WGS) entry which is preliminary data.</text>
</comment>
<evidence type="ECO:0000256" key="3">
    <source>
        <dbReference type="ARBA" id="ARBA00022452"/>
    </source>
</evidence>
<keyword evidence="3 12" id="KW-1134">Transmembrane beta strand</keyword>
<evidence type="ECO:0000256" key="6">
    <source>
        <dbReference type="ARBA" id="ARBA00022729"/>
    </source>
</evidence>
<dbReference type="SUPFAM" id="SSF49464">
    <property type="entry name" value="Carboxypeptidase regulatory domain-like"/>
    <property type="match status" value="1"/>
</dbReference>
<evidence type="ECO:0000259" key="16">
    <source>
        <dbReference type="Pfam" id="PF07715"/>
    </source>
</evidence>
<dbReference type="RefSeq" id="WP_187018903.1">
    <property type="nucleotide sequence ID" value="NZ_JACRUK010000026.1"/>
</dbReference>
<dbReference type="Pfam" id="PF13715">
    <property type="entry name" value="CarbopepD_reg_2"/>
    <property type="match status" value="1"/>
</dbReference>
<keyword evidence="6 14" id="KW-0732">Signal</keyword>
<keyword evidence="2 12" id="KW-0813">Transport</keyword>
<evidence type="ECO:0000259" key="15">
    <source>
        <dbReference type="Pfam" id="PF00593"/>
    </source>
</evidence>
<keyword evidence="7" id="KW-0408">Iron</keyword>
<evidence type="ECO:0000313" key="18">
    <source>
        <dbReference type="Proteomes" id="UP000641454"/>
    </source>
</evidence>
<evidence type="ECO:0000256" key="14">
    <source>
        <dbReference type="SAM" id="SignalP"/>
    </source>
</evidence>
<keyword evidence="5 12" id="KW-0812">Transmembrane</keyword>
<dbReference type="AlphaFoldDB" id="A0A923SFX5"/>
<dbReference type="InterPro" id="IPR037066">
    <property type="entry name" value="Plug_dom_sf"/>
</dbReference>
<accession>A0A923SFX5</accession>
<dbReference type="InterPro" id="IPR000531">
    <property type="entry name" value="Beta-barrel_TonB"/>
</dbReference>
<comment type="similarity">
    <text evidence="12 13">Belongs to the TonB-dependent receptor family.</text>
</comment>
<sequence>MKKYLKVFLLLIGTCSYSQSTIKGTVTDEKNNPLPQVNVVVAGTNYGTTTDFDGKYEITAKLSGEQKVKVMYIGFFPQTKTVNFSGDATVNFTLKESIESLDEVVLTATSVKRSQKETPVSITSFSAKDLTKLNTSSQANILRSVPGITTENGGGEVASNVFVRGLPSGGQFQFNPLQIDGMPVLSTFGLNSSAHDVYFRTDIGMKSLEFIRGGSSVLYGAGSVAGIINYTSETGSATPKNILKTEVGTNSRYKADFLSSGQLGGKDSNLFYAVTGFYRYDEGPIKTGLPTEGYQIRANVKKVTDKSTITFSGQVIDDKVQFFLPYPLQGGSRTRPIGNDGKEILTLQTAAVSDISYATPNGMFTSNIKDGVATKGGYFMTNFVHDFSDNFSIDAKIRKSQYKNQFNFFTDGSGVTGAKAVETQDQFKATRGITSGNFTTINGAALPASALLFENRIVDRVRPLDELVSEIKIINKMGIHTVTAGTFMSRSSAGDLNITTSYLSEYSNRPGLVNLSGYTVNGLTNTATGYSNKNITSNKLAFFLTDQIKLEKWNFDIGFRHETASGTIENEKSKEYNLATTPYATGIAGIDKVIWGTGAYQRAHVSTSDYAISLAALYKISTSTSVYGNFSKGYFFPELRSVKFDALGNPNTYSPEKIIQAEAGLKYGKGDFSGTVALYSANLSDRRNVQFINDPNNSGGFIEKVDLQDTKSYGIESTWNWRFIPGFAFNGTFTYQKHELTKSENNPTYVGNKLARQPNVMTKLGLSYDKSNFDANLDYNYAGDKFTNDANTIKLEGFGIVDLSVGYTFNVGSDNETLRVGAQSFNLFNSAGITEGSPRLGDNQTDEQFFVGRPIIPRTALMNLTFTF</sequence>
<dbReference type="InterPro" id="IPR012910">
    <property type="entry name" value="Plug_dom"/>
</dbReference>
<dbReference type="GO" id="GO:0015344">
    <property type="term" value="F:siderophore uptake transmembrane transporter activity"/>
    <property type="evidence" value="ECO:0007669"/>
    <property type="project" value="TreeGrafter"/>
</dbReference>
<dbReference type="InterPro" id="IPR039426">
    <property type="entry name" value="TonB-dep_rcpt-like"/>
</dbReference>
<dbReference type="Gene3D" id="2.60.40.1120">
    <property type="entry name" value="Carboxypeptidase-like, regulatory domain"/>
    <property type="match status" value="1"/>
</dbReference>
<evidence type="ECO:0000256" key="13">
    <source>
        <dbReference type="RuleBase" id="RU003357"/>
    </source>
</evidence>
<dbReference type="PANTHER" id="PTHR32552">
    <property type="entry name" value="FERRICHROME IRON RECEPTOR-RELATED"/>
    <property type="match status" value="1"/>
</dbReference>
<keyword evidence="4" id="KW-0410">Iron transport</keyword>